<dbReference type="Pfam" id="PF00226">
    <property type="entry name" value="DnaJ"/>
    <property type="match status" value="1"/>
</dbReference>
<dbReference type="SMART" id="SM00271">
    <property type="entry name" value="DnaJ"/>
    <property type="match status" value="1"/>
</dbReference>
<comment type="caution">
    <text evidence="4">The sequence shown here is derived from an EMBL/GenBank/DDBJ whole genome shotgun (WGS) entry which is preliminary data.</text>
</comment>
<dbReference type="PROSITE" id="PS50076">
    <property type="entry name" value="DNAJ_2"/>
    <property type="match status" value="1"/>
</dbReference>
<dbReference type="GO" id="GO:0005739">
    <property type="term" value="C:mitochondrion"/>
    <property type="evidence" value="ECO:0007669"/>
    <property type="project" value="GOC"/>
</dbReference>
<reference evidence="4" key="2">
    <citation type="journal article" date="2023" name="IMA Fungus">
        <title>Comparative genomic study of the Penicillium genus elucidates a diverse pangenome and 15 lateral gene transfer events.</title>
        <authorList>
            <person name="Petersen C."/>
            <person name="Sorensen T."/>
            <person name="Nielsen M.R."/>
            <person name="Sondergaard T.E."/>
            <person name="Sorensen J.L."/>
            <person name="Fitzpatrick D.A."/>
            <person name="Frisvad J.C."/>
            <person name="Nielsen K.L."/>
        </authorList>
    </citation>
    <scope>NUCLEOTIDE SEQUENCE</scope>
    <source>
        <strain evidence="4">IBT 21917</strain>
    </source>
</reference>
<dbReference type="GO" id="GO:0042407">
    <property type="term" value="P:cristae formation"/>
    <property type="evidence" value="ECO:0007669"/>
    <property type="project" value="TreeGrafter"/>
</dbReference>
<dbReference type="PANTHER" id="PTHR44157">
    <property type="entry name" value="DNAJ HOMOLOG SUBFAMILY C MEMBER 11"/>
    <property type="match status" value="1"/>
</dbReference>
<gene>
    <name evidence="4" type="ORF">N7492_000617</name>
</gene>
<dbReference type="PRINTS" id="PR00625">
    <property type="entry name" value="JDOMAIN"/>
</dbReference>
<dbReference type="AlphaFoldDB" id="A0A9W9IW82"/>
<proteinExistence type="predicted"/>
<dbReference type="Proteomes" id="UP001146351">
    <property type="component" value="Unassembled WGS sequence"/>
</dbReference>
<feature type="domain" description="J" evidence="3">
    <location>
        <begin position="97"/>
        <end position="166"/>
    </location>
</feature>
<feature type="region of interest" description="Disordered" evidence="2">
    <location>
        <begin position="277"/>
        <end position="297"/>
    </location>
</feature>
<dbReference type="InterPro" id="IPR001623">
    <property type="entry name" value="DnaJ_domain"/>
</dbReference>
<evidence type="ECO:0000313" key="4">
    <source>
        <dbReference type="EMBL" id="KAJ5183001.1"/>
    </source>
</evidence>
<dbReference type="SUPFAM" id="SSF46565">
    <property type="entry name" value="Chaperone J-domain"/>
    <property type="match status" value="1"/>
</dbReference>
<dbReference type="Gene3D" id="1.10.287.110">
    <property type="entry name" value="DnaJ domain"/>
    <property type="match status" value="1"/>
</dbReference>
<dbReference type="EMBL" id="JAPQKO010000001">
    <property type="protein sequence ID" value="KAJ5183001.1"/>
    <property type="molecule type" value="Genomic_DNA"/>
</dbReference>
<organism evidence="4 5">
    <name type="scientific">Penicillium capsulatum</name>
    <dbReference type="NCBI Taxonomy" id="69766"/>
    <lineage>
        <taxon>Eukaryota</taxon>
        <taxon>Fungi</taxon>
        <taxon>Dikarya</taxon>
        <taxon>Ascomycota</taxon>
        <taxon>Pezizomycotina</taxon>
        <taxon>Eurotiomycetes</taxon>
        <taxon>Eurotiomycetidae</taxon>
        <taxon>Eurotiales</taxon>
        <taxon>Aspergillaceae</taxon>
        <taxon>Penicillium</taxon>
    </lineage>
</organism>
<dbReference type="OrthoDB" id="666364at2759"/>
<keyword evidence="5" id="KW-1185">Reference proteome</keyword>
<evidence type="ECO:0000259" key="3">
    <source>
        <dbReference type="PROSITE" id="PS50076"/>
    </source>
</evidence>
<protein>
    <recommendedName>
        <fullName evidence="3">J domain-containing protein</fullName>
    </recommendedName>
</protein>
<dbReference type="InterPro" id="IPR036869">
    <property type="entry name" value="J_dom_sf"/>
</dbReference>
<keyword evidence="1" id="KW-0143">Chaperone</keyword>
<dbReference type="PANTHER" id="PTHR44157:SF1">
    <property type="entry name" value="DNAJ HOMOLOG SUBFAMILY C MEMBER 11"/>
    <property type="match status" value="1"/>
</dbReference>
<dbReference type="CDD" id="cd06257">
    <property type="entry name" value="DnaJ"/>
    <property type="match status" value="1"/>
</dbReference>
<evidence type="ECO:0000256" key="1">
    <source>
        <dbReference type="ARBA" id="ARBA00023186"/>
    </source>
</evidence>
<evidence type="ECO:0000313" key="5">
    <source>
        <dbReference type="Proteomes" id="UP001146351"/>
    </source>
</evidence>
<dbReference type="Pfam" id="PF11875">
    <property type="entry name" value="DnaJ-like_C11_C"/>
    <property type="match status" value="1"/>
</dbReference>
<reference evidence="4" key="1">
    <citation type="submission" date="2022-11" db="EMBL/GenBank/DDBJ databases">
        <authorList>
            <person name="Petersen C."/>
        </authorList>
    </citation>
    <scope>NUCLEOTIDE SEQUENCE</scope>
    <source>
        <strain evidence="4">IBT 21917</strain>
    </source>
</reference>
<evidence type="ECO:0000256" key="2">
    <source>
        <dbReference type="SAM" id="MobiDB-lite"/>
    </source>
</evidence>
<sequence length="819" mass="90965">MSFIHDPLDAWMRGRRPESFSDLTRVPNLTSSTHRIPPQIVENEAKSHLNTPTVVIPVSMSSFDGVDPAARDLGASPDEDGLDAEYSKADDYPEEDDFYAILSLPRQPPPTEAEIRSAYRTLSLSFHPDKQPPHLRETARQHFNRIQEAYDCIIDPKKRTVYDLLGAEGVRQEWAHLGAMGKGGEAQRKEVGVRAMSPDEFRQWFLKVMRNRERKAVESLVSSRGTLTLGIDASTTILVDEDDDVTFHIPSPKFTTLGITHNFKVPFPVLESWTTQAKNEAGDQETPTESGDSDKVEDEPVQLTINAGAVGHIVHREQKIFLADKSQPDGRRGLVVPAPPALAGDDFTLGVTAVPNLARLIGTTGIWSSPPFSLLKDSSVSVKTLLLPVPALNIALARVWQPIPGTAPFSITTNTSIKRSLLQSPPSFDLQVSKQIAPQKLAVCAWSSGSLMWPESLSDRFHVFGMDEATSIGSLTALSNFQIGLVSMPKAPEQVIEDDDDDDGDDEDMQHVPVKKDEDRAAEAWQAFLVASPAGGGLKLTYSRNFFAGKPADDPVKSEWSPEGYFPMSKMEEARAVRLEVSTMASLDSSVNWSVKATRRIGEFTKMGLGVSFAENGIFLMVSWRRLGQGINLPVAICAADQAIHEAAMLTAIFSGLTYSIIEFGYIRPRDRKKRREAAARRHKELRKQIPMKREESLQAIDLMADQVLHRQAREREKSGLVVTKAEYGYYPSAKKPKKGFTEPRVIDVTIPVAARVDRGQLMIPRDALKFQLLGFYDPAPLLPKRLKIWYIFHQEEHFVEAGDKEEIACPMRAHLSGN</sequence>
<dbReference type="InterPro" id="IPR052243">
    <property type="entry name" value="Mito_inner_membrane_organizer"/>
</dbReference>
<feature type="region of interest" description="Disordered" evidence="2">
    <location>
        <begin position="67"/>
        <end position="89"/>
    </location>
</feature>
<accession>A0A9W9IW82</accession>
<name>A0A9W9IW82_9EURO</name>
<dbReference type="InterPro" id="IPR024586">
    <property type="entry name" value="DnaJ-like_C11_C"/>
</dbReference>